<protein>
    <submittedName>
        <fullName evidence="1">Exosome complex exonuclease RRP46 homolog isoform X2</fullName>
    </submittedName>
</protein>
<keyword evidence="1" id="KW-0378">Hydrolase</keyword>
<name>A0A2P2KW34_RHIMU</name>
<keyword evidence="1" id="KW-0540">Nuclease</keyword>
<proteinExistence type="predicted"/>
<dbReference type="AlphaFoldDB" id="A0A2P2KW34"/>
<dbReference type="EMBL" id="GGEC01029460">
    <property type="protein sequence ID" value="MBX09944.1"/>
    <property type="molecule type" value="Transcribed_RNA"/>
</dbReference>
<sequence>MRKTCYGSQTFGACIHVKNFPLIYVGLIMLTISRLSRLNNTPQILFANLLSPLLRKPRPLKSLKAFEIVSRILSSMSKIIRILISHLEVAIADSS</sequence>
<dbReference type="GO" id="GO:0004527">
    <property type="term" value="F:exonuclease activity"/>
    <property type="evidence" value="ECO:0007669"/>
    <property type="project" value="UniProtKB-KW"/>
</dbReference>
<reference evidence="1" key="1">
    <citation type="submission" date="2018-02" db="EMBL/GenBank/DDBJ databases">
        <title>Rhizophora mucronata_Transcriptome.</title>
        <authorList>
            <person name="Meera S.P."/>
            <person name="Sreeshan A."/>
            <person name="Augustine A."/>
        </authorList>
    </citation>
    <scope>NUCLEOTIDE SEQUENCE</scope>
    <source>
        <tissue evidence="1">Leaf</tissue>
    </source>
</reference>
<organism evidence="1">
    <name type="scientific">Rhizophora mucronata</name>
    <name type="common">Asiatic mangrove</name>
    <dbReference type="NCBI Taxonomy" id="61149"/>
    <lineage>
        <taxon>Eukaryota</taxon>
        <taxon>Viridiplantae</taxon>
        <taxon>Streptophyta</taxon>
        <taxon>Embryophyta</taxon>
        <taxon>Tracheophyta</taxon>
        <taxon>Spermatophyta</taxon>
        <taxon>Magnoliopsida</taxon>
        <taxon>eudicotyledons</taxon>
        <taxon>Gunneridae</taxon>
        <taxon>Pentapetalae</taxon>
        <taxon>rosids</taxon>
        <taxon>fabids</taxon>
        <taxon>Malpighiales</taxon>
        <taxon>Rhizophoraceae</taxon>
        <taxon>Rhizophora</taxon>
    </lineage>
</organism>
<keyword evidence="1" id="KW-0269">Exonuclease</keyword>
<accession>A0A2P2KW34</accession>
<evidence type="ECO:0000313" key="1">
    <source>
        <dbReference type="EMBL" id="MBX09944.1"/>
    </source>
</evidence>